<proteinExistence type="predicted"/>
<accession>A0A2G5ER06</accession>
<feature type="transmembrane region" description="Helical" evidence="1">
    <location>
        <begin position="32"/>
        <end position="65"/>
    </location>
</feature>
<gene>
    <name evidence="2" type="ORF">AQUCO_00500203v1</name>
</gene>
<evidence type="ECO:0000313" key="2">
    <source>
        <dbReference type="EMBL" id="PIA58097.1"/>
    </source>
</evidence>
<sequence length="66" mass="7338">MVGENSRVSITQNIITFTLLNESHLVSTPHKMFAFVAVCGWTFVLFAFHAIFGLFSSHLLLLLGVI</sequence>
<keyword evidence="1" id="KW-0472">Membrane</keyword>
<keyword evidence="3" id="KW-1185">Reference proteome</keyword>
<dbReference type="EMBL" id="KZ305022">
    <property type="protein sequence ID" value="PIA58097.1"/>
    <property type="molecule type" value="Genomic_DNA"/>
</dbReference>
<keyword evidence="1" id="KW-0812">Transmembrane</keyword>
<organism evidence="2 3">
    <name type="scientific">Aquilegia coerulea</name>
    <name type="common">Rocky mountain columbine</name>
    <dbReference type="NCBI Taxonomy" id="218851"/>
    <lineage>
        <taxon>Eukaryota</taxon>
        <taxon>Viridiplantae</taxon>
        <taxon>Streptophyta</taxon>
        <taxon>Embryophyta</taxon>
        <taxon>Tracheophyta</taxon>
        <taxon>Spermatophyta</taxon>
        <taxon>Magnoliopsida</taxon>
        <taxon>Ranunculales</taxon>
        <taxon>Ranunculaceae</taxon>
        <taxon>Thalictroideae</taxon>
        <taxon>Aquilegia</taxon>
    </lineage>
</organism>
<evidence type="ECO:0000313" key="3">
    <source>
        <dbReference type="Proteomes" id="UP000230069"/>
    </source>
</evidence>
<keyword evidence="1" id="KW-1133">Transmembrane helix</keyword>
<protein>
    <submittedName>
        <fullName evidence="2">Uncharacterized protein</fullName>
    </submittedName>
</protein>
<evidence type="ECO:0000256" key="1">
    <source>
        <dbReference type="SAM" id="Phobius"/>
    </source>
</evidence>
<dbReference type="Proteomes" id="UP000230069">
    <property type="component" value="Unassembled WGS sequence"/>
</dbReference>
<dbReference type="InParanoid" id="A0A2G5ER06"/>
<name>A0A2G5ER06_AQUCA</name>
<dbReference type="AlphaFoldDB" id="A0A2G5ER06"/>
<reference evidence="2 3" key="1">
    <citation type="submission" date="2017-09" db="EMBL/GenBank/DDBJ databases">
        <title>WGS assembly of Aquilegia coerulea Goldsmith.</title>
        <authorList>
            <person name="Hodges S."/>
            <person name="Kramer E."/>
            <person name="Nordborg M."/>
            <person name="Tomkins J."/>
            <person name="Borevitz J."/>
            <person name="Derieg N."/>
            <person name="Yan J."/>
            <person name="Mihaltcheva S."/>
            <person name="Hayes R.D."/>
            <person name="Rokhsar D."/>
        </authorList>
    </citation>
    <scope>NUCLEOTIDE SEQUENCE [LARGE SCALE GENOMIC DNA]</scope>
    <source>
        <strain evidence="3">cv. Goldsmith</strain>
    </source>
</reference>